<dbReference type="Proteomes" id="UP000030746">
    <property type="component" value="Unassembled WGS sequence"/>
</dbReference>
<dbReference type="HOGENOM" id="CLU_114999_0_0_1"/>
<dbReference type="InterPro" id="IPR018247">
    <property type="entry name" value="EF_Hand_1_Ca_BS"/>
</dbReference>
<dbReference type="CTD" id="20231623"/>
<feature type="non-terminal residue" evidence="4">
    <location>
        <position position="1"/>
    </location>
</feature>
<keyword evidence="1" id="KW-0677">Repeat</keyword>
<dbReference type="RefSeq" id="XP_009055071.1">
    <property type="nucleotide sequence ID" value="XM_009056823.1"/>
</dbReference>
<feature type="domain" description="EF-hand" evidence="3">
    <location>
        <begin position="123"/>
        <end position="158"/>
    </location>
</feature>
<reference evidence="4 5" key="1">
    <citation type="journal article" date="2013" name="Nature">
        <title>Insights into bilaterian evolution from three spiralian genomes.</title>
        <authorList>
            <person name="Simakov O."/>
            <person name="Marletaz F."/>
            <person name="Cho S.J."/>
            <person name="Edsinger-Gonzales E."/>
            <person name="Havlak P."/>
            <person name="Hellsten U."/>
            <person name="Kuo D.H."/>
            <person name="Larsson T."/>
            <person name="Lv J."/>
            <person name="Arendt D."/>
            <person name="Savage R."/>
            <person name="Osoegawa K."/>
            <person name="de Jong P."/>
            <person name="Grimwood J."/>
            <person name="Chapman J.A."/>
            <person name="Shapiro H."/>
            <person name="Aerts A."/>
            <person name="Otillar R.P."/>
            <person name="Terry A.Y."/>
            <person name="Boore J.L."/>
            <person name="Grigoriev I.V."/>
            <person name="Lindberg D.R."/>
            <person name="Seaver E.C."/>
            <person name="Weisblat D.A."/>
            <person name="Putnam N.H."/>
            <person name="Rokhsar D.S."/>
        </authorList>
    </citation>
    <scope>NUCLEOTIDE SEQUENCE [LARGE SCALE GENOMIC DNA]</scope>
</reference>
<evidence type="ECO:0000313" key="5">
    <source>
        <dbReference type="Proteomes" id="UP000030746"/>
    </source>
</evidence>
<gene>
    <name evidence="4" type="ORF">LOTGIDRAFT_118510</name>
</gene>
<dbReference type="EMBL" id="KB201847">
    <property type="protein sequence ID" value="ESO94226.1"/>
    <property type="molecule type" value="Genomic_DNA"/>
</dbReference>
<evidence type="ECO:0000313" key="4">
    <source>
        <dbReference type="EMBL" id="ESO94226.1"/>
    </source>
</evidence>
<dbReference type="STRING" id="225164.V4AKW1"/>
<dbReference type="GO" id="GO:0005509">
    <property type="term" value="F:calcium ion binding"/>
    <property type="evidence" value="ECO:0007669"/>
    <property type="project" value="InterPro"/>
</dbReference>
<organism evidence="4 5">
    <name type="scientific">Lottia gigantea</name>
    <name type="common">Giant owl limpet</name>
    <dbReference type="NCBI Taxonomy" id="225164"/>
    <lineage>
        <taxon>Eukaryota</taxon>
        <taxon>Metazoa</taxon>
        <taxon>Spiralia</taxon>
        <taxon>Lophotrochozoa</taxon>
        <taxon>Mollusca</taxon>
        <taxon>Gastropoda</taxon>
        <taxon>Patellogastropoda</taxon>
        <taxon>Lottioidea</taxon>
        <taxon>Lottiidae</taxon>
        <taxon>Lottia</taxon>
    </lineage>
</organism>
<evidence type="ECO:0000256" key="1">
    <source>
        <dbReference type="ARBA" id="ARBA00022737"/>
    </source>
</evidence>
<dbReference type="AlphaFoldDB" id="V4AKW1"/>
<feature type="domain" description="EF-hand" evidence="3">
    <location>
        <begin position="87"/>
        <end position="122"/>
    </location>
</feature>
<keyword evidence="2" id="KW-0106">Calcium</keyword>
<protein>
    <recommendedName>
        <fullName evidence="3">EF-hand domain-containing protein</fullName>
    </recommendedName>
</protein>
<dbReference type="KEGG" id="lgi:LOTGIDRAFT_118510"/>
<dbReference type="InterPro" id="IPR002048">
    <property type="entry name" value="EF_hand_dom"/>
</dbReference>
<dbReference type="SMART" id="SM00054">
    <property type="entry name" value="EFh"/>
    <property type="match status" value="2"/>
</dbReference>
<dbReference type="SUPFAM" id="SSF47473">
    <property type="entry name" value="EF-hand"/>
    <property type="match status" value="1"/>
</dbReference>
<evidence type="ECO:0000259" key="3">
    <source>
        <dbReference type="PROSITE" id="PS50222"/>
    </source>
</evidence>
<dbReference type="OMA" id="YAMKHGQ"/>
<dbReference type="InterPro" id="IPR050145">
    <property type="entry name" value="Centrin_CML-like"/>
</dbReference>
<dbReference type="InterPro" id="IPR011992">
    <property type="entry name" value="EF-hand-dom_pair"/>
</dbReference>
<keyword evidence="5" id="KW-1185">Reference proteome</keyword>
<dbReference type="OrthoDB" id="26525at2759"/>
<dbReference type="PROSITE" id="PS00018">
    <property type="entry name" value="EF_HAND_1"/>
    <property type="match status" value="1"/>
</dbReference>
<evidence type="ECO:0000256" key="2">
    <source>
        <dbReference type="ARBA" id="ARBA00022837"/>
    </source>
</evidence>
<name>V4AKW1_LOTGI</name>
<accession>V4AKW1</accession>
<dbReference type="GeneID" id="20231623"/>
<dbReference type="CDD" id="cd00051">
    <property type="entry name" value="EFh"/>
    <property type="match status" value="1"/>
</dbReference>
<dbReference type="PROSITE" id="PS50222">
    <property type="entry name" value="EF_HAND_2"/>
    <property type="match status" value="2"/>
</dbReference>
<dbReference type="Pfam" id="PF13499">
    <property type="entry name" value="EF-hand_7"/>
    <property type="match status" value="1"/>
</dbReference>
<dbReference type="Gene3D" id="1.10.238.10">
    <property type="entry name" value="EF-hand"/>
    <property type="match status" value="1"/>
</dbReference>
<sequence>FHDCDEGGKNCLTREDLKVAIVSLFGYKPSKMKKVKEFLAEFSLAIYRNIKSIKCIEFWDIYYQILIFAMNKNKFVEAMTSYIIKHDEDEDIRHTFLAFDTQCKGFLTFEDLHKVVKQVAPHLKPNVVETAFRELDRDGDKRISYKDFDFMMKYGTDI</sequence>
<dbReference type="PANTHER" id="PTHR23050">
    <property type="entry name" value="CALCIUM BINDING PROTEIN"/>
    <property type="match status" value="1"/>
</dbReference>
<proteinExistence type="predicted"/>